<accession>A0A0S7EJ93</accession>
<organism evidence="2">
    <name type="scientific">Poeciliopsis prolifica</name>
    <name type="common">blackstripe livebearer</name>
    <dbReference type="NCBI Taxonomy" id="188132"/>
    <lineage>
        <taxon>Eukaryota</taxon>
        <taxon>Metazoa</taxon>
        <taxon>Chordata</taxon>
        <taxon>Craniata</taxon>
        <taxon>Vertebrata</taxon>
        <taxon>Euteleostomi</taxon>
        <taxon>Actinopterygii</taxon>
        <taxon>Neopterygii</taxon>
        <taxon>Teleostei</taxon>
        <taxon>Neoteleostei</taxon>
        <taxon>Acanthomorphata</taxon>
        <taxon>Ovalentaria</taxon>
        <taxon>Atherinomorphae</taxon>
        <taxon>Cyprinodontiformes</taxon>
        <taxon>Poeciliidae</taxon>
        <taxon>Poeciliinae</taxon>
        <taxon>Poeciliopsis</taxon>
    </lineage>
</organism>
<feature type="region of interest" description="Disordered" evidence="1">
    <location>
        <begin position="36"/>
        <end position="88"/>
    </location>
</feature>
<name>A0A0S7EJ93_9TELE</name>
<gene>
    <name evidence="2" type="primary">PPUP9543</name>
</gene>
<dbReference type="AlphaFoldDB" id="A0A0S7EJ93"/>
<feature type="non-terminal residue" evidence="2">
    <location>
        <position position="1"/>
    </location>
</feature>
<feature type="compositionally biased region" description="Basic residues" evidence="1">
    <location>
        <begin position="58"/>
        <end position="68"/>
    </location>
</feature>
<evidence type="ECO:0000256" key="1">
    <source>
        <dbReference type="SAM" id="MobiDB-lite"/>
    </source>
</evidence>
<proteinExistence type="predicted"/>
<dbReference type="EMBL" id="GBYX01476638">
    <property type="protein sequence ID" value="JAO05039.1"/>
    <property type="molecule type" value="Transcribed_RNA"/>
</dbReference>
<evidence type="ECO:0000313" key="2">
    <source>
        <dbReference type="EMBL" id="JAO05039.1"/>
    </source>
</evidence>
<protein>
    <submittedName>
        <fullName evidence="2">PPUP9543</fullName>
    </submittedName>
</protein>
<reference evidence="2" key="1">
    <citation type="submission" date="2014-12" db="EMBL/GenBank/DDBJ databases">
        <title>Parallel Evolution in Life History Adaptation Evident in the Tissue-Specific Poeciliopsis prolifica transcriptome.</title>
        <authorList>
            <person name="Jue N.K."/>
            <person name="Foley R.J."/>
            <person name="Obergfell C."/>
            <person name="Reznick D.N."/>
            <person name="O'Neill R.J."/>
            <person name="O'Neill M.J."/>
        </authorList>
    </citation>
    <scope>NUCLEOTIDE SEQUENCE</scope>
</reference>
<sequence>GITTLNWHGVVGTRKQTAAIFIALVSPSSLFPWNKRRSGEEVEQQRGSCTEAEGTKERKTKKRRRPGLKIRLPLIRPAPPPGMEGKNTAQIYIPSEHQENLLST</sequence>